<protein>
    <submittedName>
        <fullName evidence="1">Uncharacterized protein</fullName>
    </submittedName>
</protein>
<evidence type="ECO:0000313" key="2">
    <source>
        <dbReference type="Proteomes" id="UP000507222"/>
    </source>
</evidence>
<name>A0A6J5VC01_PRUAR</name>
<proteinExistence type="predicted"/>
<dbReference type="EMBL" id="CAEKDK010000007">
    <property type="protein sequence ID" value="CAB4286539.1"/>
    <property type="molecule type" value="Genomic_DNA"/>
</dbReference>
<evidence type="ECO:0000313" key="1">
    <source>
        <dbReference type="EMBL" id="CAB4286539.1"/>
    </source>
</evidence>
<sequence length="74" mass="8417">MIWSVDFRGSHIGKLVRGYYQLRRRDLVDGLCWDRRLCSWSTGWQGRALVRLKIGLDAGRTVSWALAESPGVPA</sequence>
<gene>
    <name evidence="1" type="ORF">CURHAP_LOCUS43946</name>
</gene>
<dbReference type="Proteomes" id="UP000507222">
    <property type="component" value="Unassembled WGS sequence"/>
</dbReference>
<dbReference type="AlphaFoldDB" id="A0A6J5VC01"/>
<reference evidence="1 2" key="1">
    <citation type="submission" date="2020-05" db="EMBL/GenBank/DDBJ databases">
        <authorList>
            <person name="Campoy J."/>
            <person name="Schneeberger K."/>
            <person name="Spophaly S."/>
        </authorList>
    </citation>
    <scope>NUCLEOTIDE SEQUENCE [LARGE SCALE GENOMIC DNA]</scope>
    <source>
        <strain evidence="1">PruArmRojPasFocal</strain>
    </source>
</reference>
<organism evidence="1 2">
    <name type="scientific">Prunus armeniaca</name>
    <name type="common">Apricot</name>
    <name type="synonym">Armeniaca vulgaris</name>
    <dbReference type="NCBI Taxonomy" id="36596"/>
    <lineage>
        <taxon>Eukaryota</taxon>
        <taxon>Viridiplantae</taxon>
        <taxon>Streptophyta</taxon>
        <taxon>Embryophyta</taxon>
        <taxon>Tracheophyta</taxon>
        <taxon>Spermatophyta</taxon>
        <taxon>Magnoliopsida</taxon>
        <taxon>eudicotyledons</taxon>
        <taxon>Gunneridae</taxon>
        <taxon>Pentapetalae</taxon>
        <taxon>rosids</taxon>
        <taxon>fabids</taxon>
        <taxon>Rosales</taxon>
        <taxon>Rosaceae</taxon>
        <taxon>Amygdaloideae</taxon>
        <taxon>Amygdaleae</taxon>
        <taxon>Prunus</taxon>
    </lineage>
</organism>
<accession>A0A6J5VC01</accession>